<organism evidence="1 2">
    <name type="scientific">Blastococcus mobilis</name>
    <dbReference type="NCBI Taxonomy" id="1938746"/>
    <lineage>
        <taxon>Bacteria</taxon>
        <taxon>Bacillati</taxon>
        <taxon>Actinomycetota</taxon>
        <taxon>Actinomycetes</taxon>
        <taxon>Geodermatophilales</taxon>
        <taxon>Geodermatophilaceae</taxon>
        <taxon>Blastococcus</taxon>
    </lineage>
</organism>
<evidence type="ECO:0000313" key="1">
    <source>
        <dbReference type="EMBL" id="SNR38533.1"/>
    </source>
</evidence>
<name>A0A238VXG3_9ACTN</name>
<accession>A0A238VXG3</accession>
<dbReference type="AlphaFoldDB" id="A0A238VXG3"/>
<keyword evidence="2" id="KW-1185">Reference proteome</keyword>
<gene>
    <name evidence="1" type="ORF">SAMN06272737_10596</name>
</gene>
<sequence length="110" mass="11574">MTPPDELPLDLPAPDPTRLEELARLADHAATTHQGIADEARTRAALMRAQATAVRALAGDDAACRAMMALSRDGWAGTADDLIAVARELAGSYPGCTRTVPGKVDHREAS</sequence>
<dbReference type="Proteomes" id="UP000198403">
    <property type="component" value="Unassembled WGS sequence"/>
</dbReference>
<proteinExistence type="predicted"/>
<reference evidence="1 2" key="1">
    <citation type="submission" date="2017-06" db="EMBL/GenBank/DDBJ databases">
        <authorList>
            <person name="Kim H.J."/>
            <person name="Triplett B.A."/>
        </authorList>
    </citation>
    <scope>NUCLEOTIDE SEQUENCE [LARGE SCALE GENOMIC DNA]</scope>
    <source>
        <strain evidence="1 2">DSM 44272</strain>
    </source>
</reference>
<dbReference type="EMBL" id="FZNO01000005">
    <property type="protein sequence ID" value="SNR38533.1"/>
    <property type="molecule type" value="Genomic_DNA"/>
</dbReference>
<dbReference type="RefSeq" id="WP_089335696.1">
    <property type="nucleotide sequence ID" value="NZ_FZNO01000005.1"/>
</dbReference>
<protein>
    <submittedName>
        <fullName evidence="1">Uncharacterized protein</fullName>
    </submittedName>
</protein>
<evidence type="ECO:0000313" key="2">
    <source>
        <dbReference type="Proteomes" id="UP000198403"/>
    </source>
</evidence>